<dbReference type="PANTHER" id="PTHR12695">
    <property type="entry name" value="GENERAL TRANSCRIPTION FACTOR IIH SUBUNIT 2"/>
    <property type="match status" value="1"/>
</dbReference>
<sequence length="380" mass="41939">NAIREDDAGRLVTTLEQLVHDAHSQLRKKRHRAAVGTEGFVRLGMMRHLFLIIDMSSAMQVQDLKPTRLVCTLRAVAEFVRDYFDQNPISQLGIIVTADRQAERLTELSGNPRCHLAALETLFTRPCSGEPSLQNALTLAESRLKYTPHHSEILVIMASLTTCDPGDIHKTIQSLAANHIRCSVVSLAVEVFVFRALAQITQGQFHVILDEPHLKTVLKNFVPPPAATHFPTQKPYCELPVECSVCGLTLVAAPHLARAYHHLFPLDAFTPISPAELRQTNPDQVPRTETGIITCAGCDVVLPEYLTVSHSCDMHVVQHSSPLEAGPISAPSVMDFSVIRVTPSFTIVYIRVQHVYCVFLSGLYPPSVVHNLPSSGLTVF</sequence>
<keyword evidence="6" id="KW-0862">Zinc</keyword>
<evidence type="ECO:0000313" key="12">
    <source>
        <dbReference type="EMBL" id="OON20183.1"/>
    </source>
</evidence>
<evidence type="ECO:0000256" key="2">
    <source>
        <dbReference type="ARBA" id="ARBA00006092"/>
    </source>
</evidence>
<accession>A0A1S8X113</accession>
<evidence type="ECO:0000256" key="4">
    <source>
        <dbReference type="ARBA" id="ARBA00022763"/>
    </source>
</evidence>
<dbReference type="Gene3D" id="3.40.50.410">
    <property type="entry name" value="von Willebrand factor, type A domain"/>
    <property type="match status" value="1"/>
</dbReference>
<feature type="non-terminal residue" evidence="12">
    <location>
        <position position="1"/>
    </location>
</feature>
<proteinExistence type="inferred from homology"/>
<evidence type="ECO:0000313" key="13">
    <source>
        <dbReference type="Proteomes" id="UP000243686"/>
    </source>
</evidence>
<dbReference type="SUPFAM" id="SSF53300">
    <property type="entry name" value="vWA-like"/>
    <property type="match status" value="1"/>
</dbReference>
<dbReference type="InterPro" id="IPR007198">
    <property type="entry name" value="Ssl1-like"/>
</dbReference>
<evidence type="ECO:0000256" key="6">
    <source>
        <dbReference type="ARBA" id="ARBA00022833"/>
    </source>
</evidence>
<evidence type="ECO:0000256" key="10">
    <source>
        <dbReference type="ARBA" id="ARBA00023242"/>
    </source>
</evidence>
<keyword evidence="7" id="KW-0805">Transcription regulation</keyword>
<dbReference type="Proteomes" id="UP000243686">
    <property type="component" value="Unassembled WGS sequence"/>
</dbReference>
<dbReference type="GO" id="GO:0005675">
    <property type="term" value="C:transcription factor TFIIH holo complex"/>
    <property type="evidence" value="ECO:0007669"/>
    <property type="project" value="TreeGrafter"/>
</dbReference>
<dbReference type="GO" id="GO:0008270">
    <property type="term" value="F:zinc ion binding"/>
    <property type="evidence" value="ECO:0007669"/>
    <property type="project" value="UniProtKB-KW"/>
</dbReference>
<keyword evidence="4" id="KW-0227">DNA damage</keyword>
<comment type="subcellular location">
    <subcellularLocation>
        <location evidence="1">Nucleus</location>
    </subcellularLocation>
</comment>
<evidence type="ECO:0000256" key="1">
    <source>
        <dbReference type="ARBA" id="ARBA00004123"/>
    </source>
</evidence>
<keyword evidence="10" id="KW-0539">Nucleus</keyword>
<dbReference type="InterPro" id="IPR036465">
    <property type="entry name" value="vWFA_dom_sf"/>
</dbReference>
<dbReference type="InterPro" id="IPR002035">
    <property type="entry name" value="VWF_A"/>
</dbReference>
<protein>
    <submittedName>
        <fullName evidence="12">Transcription factor ssl1</fullName>
    </submittedName>
</protein>
<comment type="similarity">
    <text evidence="2">Belongs to the GTF2H2 family.</text>
</comment>
<keyword evidence="5" id="KW-0863">Zinc-finger</keyword>
<name>A0A1S8X113_OPIVI</name>
<evidence type="ECO:0000256" key="8">
    <source>
        <dbReference type="ARBA" id="ARBA00023163"/>
    </source>
</evidence>
<dbReference type="FunFam" id="3.40.50.410:FF:000015">
    <property type="entry name" value="General transcription factor IIH subunit 2"/>
    <property type="match status" value="1"/>
</dbReference>
<feature type="domain" description="VWFA" evidence="11">
    <location>
        <begin position="46"/>
        <end position="221"/>
    </location>
</feature>
<keyword evidence="9" id="KW-0234">DNA repair</keyword>
<dbReference type="EMBL" id="KV892806">
    <property type="protein sequence ID" value="OON20183.1"/>
    <property type="molecule type" value="Genomic_DNA"/>
</dbReference>
<dbReference type="GO" id="GO:0006357">
    <property type="term" value="P:regulation of transcription by RNA polymerase II"/>
    <property type="evidence" value="ECO:0007669"/>
    <property type="project" value="TreeGrafter"/>
</dbReference>
<gene>
    <name evidence="12" type="ORF">X801_03940</name>
</gene>
<evidence type="ECO:0000256" key="7">
    <source>
        <dbReference type="ARBA" id="ARBA00023015"/>
    </source>
</evidence>
<organism evidence="12 13">
    <name type="scientific">Opisthorchis viverrini</name>
    <name type="common">Southeast Asian liver fluke</name>
    <dbReference type="NCBI Taxonomy" id="6198"/>
    <lineage>
        <taxon>Eukaryota</taxon>
        <taxon>Metazoa</taxon>
        <taxon>Spiralia</taxon>
        <taxon>Lophotrochozoa</taxon>
        <taxon>Platyhelminthes</taxon>
        <taxon>Trematoda</taxon>
        <taxon>Digenea</taxon>
        <taxon>Opisthorchiida</taxon>
        <taxon>Opisthorchiata</taxon>
        <taxon>Opisthorchiidae</taxon>
        <taxon>Opisthorchis</taxon>
    </lineage>
</organism>
<keyword evidence="3" id="KW-0479">Metal-binding</keyword>
<dbReference type="GO" id="GO:0000439">
    <property type="term" value="C:transcription factor TFIIH core complex"/>
    <property type="evidence" value="ECO:0007669"/>
    <property type="project" value="InterPro"/>
</dbReference>
<dbReference type="InterPro" id="IPR012170">
    <property type="entry name" value="TFIIH_SSL1/p44"/>
</dbReference>
<feature type="non-terminal residue" evidence="12">
    <location>
        <position position="380"/>
    </location>
</feature>
<keyword evidence="8" id="KW-0804">Transcription</keyword>
<dbReference type="AlphaFoldDB" id="A0A1S8X113"/>
<evidence type="ECO:0000256" key="3">
    <source>
        <dbReference type="ARBA" id="ARBA00022723"/>
    </source>
</evidence>
<dbReference type="NCBIfam" id="TIGR00622">
    <property type="entry name" value="ssl1"/>
    <property type="match status" value="1"/>
</dbReference>
<dbReference type="PANTHER" id="PTHR12695:SF2">
    <property type="entry name" value="GENERAL TRANSCRIPTION FACTOR IIH SUBUNIT 2-RELATED"/>
    <property type="match status" value="1"/>
</dbReference>
<evidence type="ECO:0000256" key="5">
    <source>
        <dbReference type="ARBA" id="ARBA00022771"/>
    </source>
</evidence>
<evidence type="ECO:0000256" key="9">
    <source>
        <dbReference type="ARBA" id="ARBA00023204"/>
    </source>
</evidence>
<dbReference type="GO" id="GO:0006289">
    <property type="term" value="P:nucleotide-excision repair"/>
    <property type="evidence" value="ECO:0007669"/>
    <property type="project" value="InterPro"/>
</dbReference>
<keyword evidence="13" id="KW-1185">Reference proteome</keyword>
<dbReference type="Pfam" id="PF04056">
    <property type="entry name" value="Ssl1"/>
    <property type="match status" value="1"/>
</dbReference>
<dbReference type="SMART" id="SM00327">
    <property type="entry name" value="VWA"/>
    <property type="match status" value="1"/>
</dbReference>
<reference evidence="12 13" key="1">
    <citation type="submission" date="2015-03" db="EMBL/GenBank/DDBJ databases">
        <title>Draft genome of the nematode, Opisthorchis viverrini.</title>
        <authorList>
            <person name="Mitreva M."/>
        </authorList>
    </citation>
    <scope>NUCLEOTIDE SEQUENCE [LARGE SCALE GENOMIC DNA]</scope>
    <source>
        <strain evidence="12">Khon Kaen</strain>
    </source>
</reference>
<dbReference type="GO" id="GO:0006351">
    <property type="term" value="P:DNA-templated transcription"/>
    <property type="evidence" value="ECO:0007669"/>
    <property type="project" value="InterPro"/>
</dbReference>
<evidence type="ECO:0000259" key="11">
    <source>
        <dbReference type="SMART" id="SM00327"/>
    </source>
</evidence>